<accession>A0A0C2MGK4</accession>
<keyword evidence="2" id="KW-1185">Reference proteome</keyword>
<evidence type="ECO:0000313" key="2">
    <source>
        <dbReference type="Proteomes" id="UP000031668"/>
    </source>
</evidence>
<dbReference type="Proteomes" id="UP000031668">
    <property type="component" value="Unassembled WGS sequence"/>
</dbReference>
<comment type="caution">
    <text evidence="1">The sequence shown here is derived from an EMBL/GenBank/DDBJ whole genome shotgun (WGS) entry which is preliminary data.</text>
</comment>
<name>A0A0C2MGK4_THEKT</name>
<reference evidence="1 2" key="1">
    <citation type="journal article" date="2014" name="Genome Biol. Evol.">
        <title>The genome of the myxosporean Thelohanellus kitauei shows adaptations to nutrient acquisition within its fish host.</title>
        <authorList>
            <person name="Yang Y."/>
            <person name="Xiong J."/>
            <person name="Zhou Z."/>
            <person name="Huo F."/>
            <person name="Miao W."/>
            <person name="Ran C."/>
            <person name="Liu Y."/>
            <person name="Zhang J."/>
            <person name="Feng J."/>
            <person name="Wang M."/>
            <person name="Wang M."/>
            <person name="Wang L."/>
            <person name="Yao B."/>
        </authorList>
    </citation>
    <scope>NUCLEOTIDE SEQUENCE [LARGE SCALE GENOMIC DNA]</scope>
    <source>
        <strain evidence="1">Wuqing</strain>
    </source>
</reference>
<sequence>MNGGAWSKSELVVCIASLMRKFIWTYTRAYKGYKVLMLCSCSKRKHSAFNVSELDYAYKVPTTTQEHVDTPRALQQYPHDVLDIGSWFAFNQHAIIECSIS</sequence>
<evidence type="ECO:0000313" key="1">
    <source>
        <dbReference type="EMBL" id="KII60826.1"/>
    </source>
</evidence>
<gene>
    <name evidence="1" type="ORF">RF11_00538</name>
</gene>
<organism evidence="1 2">
    <name type="scientific">Thelohanellus kitauei</name>
    <name type="common">Myxosporean</name>
    <dbReference type="NCBI Taxonomy" id="669202"/>
    <lineage>
        <taxon>Eukaryota</taxon>
        <taxon>Metazoa</taxon>
        <taxon>Cnidaria</taxon>
        <taxon>Myxozoa</taxon>
        <taxon>Myxosporea</taxon>
        <taxon>Bivalvulida</taxon>
        <taxon>Platysporina</taxon>
        <taxon>Myxobolidae</taxon>
        <taxon>Thelohanellus</taxon>
    </lineage>
</organism>
<protein>
    <submittedName>
        <fullName evidence="1">Uncharacterized protein</fullName>
    </submittedName>
</protein>
<proteinExistence type="predicted"/>
<dbReference type="EMBL" id="JWZT01005413">
    <property type="protein sequence ID" value="KII60826.1"/>
    <property type="molecule type" value="Genomic_DNA"/>
</dbReference>
<dbReference type="AlphaFoldDB" id="A0A0C2MGK4"/>